<evidence type="ECO:0000256" key="3">
    <source>
        <dbReference type="ARBA" id="ARBA00022679"/>
    </source>
</evidence>
<keyword evidence="3 6" id="KW-0808">Transferase</keyword>
<dbReference type="RefSeq" id="WP_048703936.1">
    <property type="nucleotide sequence ID" value="NZ_CP012034.1"/>
</dbReference>
<dbReference type="InterPro" id="IPR016181">
    <property type="entry name" value="Acyl_CoA_acyltransferase"/>
</dbReference>
<sequence>MWKKFKQAVWPKDETEKYPFENKYVTINDHELLLRKAIPDDLEDLMNIQEQIYGSPAPWTSDIFLQEIRNRSALYLVLSDVDKVVAFIGLAMNMGKESHITNFAISPDHQKFGLGHLLLNQVIDFSRKYDYNRVSLEVDITNDAAIDLYEAFGFETRLVHKKYYYRNHHDALEMVVEL</sequence>
<evidence type="ECO:0000256" key="4">
    <source>
        <dbReference type="ARBA" id="ARBA00023315"/>
    </source>
</evidence>
<dbReference type="EMBL" id="CP012034">
    <property type="protein sequence ID" value="AKP66950.1"/>
    <property type="molecule type" value="Genomic_DNA"/>
</dbReference>
<dbReference type="PATRIC" id="fig|1007676.4.peg.991"/>
<keyword evidence="4" id="KW-0012">Acyltransferase</keyword>
<accession>A0A0H4QZS7</accession>
<dbReference type="Pfam" id="PF00583">
    <property type="entry name" value="Acetyltransf_1"/>
    <property type="match status" value="1"/>
</dbReference>
<dbReference type="AlphaFoldDB" id="A0A0H4QZS7"/>
<dbReference type="OrthoDB" id="9794566at2"/>
<dbReference type="InterPro" id="IPR050680">
    <property type="entry name" value="YpeA/RimI_acetyltransf"/>
</dbReference>
<name>A0A0H4QZS7_9LACO</name>
<dbReference type="CDD" id="cd04301">
    <property type="entry name" value="NAT_SF"/>
    <property type="match status" value="1"/>
</dbReference>
<protein>
    <submittedName>
        <fullName evidence="6">Alanine acetyltransferase</fullName>
    </submittedName>
</protein>
<dbReference type="Proteomes" id="UP000036106">
    <property type="component" value="Chromosome"/>
</dbReference>
<gene>
    <name evidence="6" type="ORF">ABM34_04990</name>
</gene>
<dbReference type="InterPro" id="IPR000182">
    <property type="entry name" value="GNAT_dom"/>
</dbReference>
<dbReference type="STRING" id="1007676.ABM34_04990"/>
<evidence type="ECO:0000259" key="5">
    <source>
        <dbReference type="PROSITE" id="PS51186"/>
    </source>
</evidence>
<dbReference type="Gene3D" id="3.40.630.30">
    <property type="match status" value="1"/>
</dbReference>
<proteinExistence type="inferred from homology"/>
<evidence type="ECO:0000256" key="2">
    <source>
        <dbReference type="ARBA" id="ARBA00022490"/>
    </source>
</evidence>
<dbReference type="NCBIfam" id="TIGR01575">
    <property type="entry name" value="rimI"/>
    <property type="match status" value="1"/>
</dbReference>
<keyword evidence="2" id="KW-0963">Cytoplasm</keyword>
<keyword evidence="7" id="KW-1185">Reference proteome</keyword>
<dbReference type="GO" id="GO:0008080">
    <property type="term" value="F:N-acetyltransferase activity"/>
    <property type="evidence" value="ECO:0007669"/>
    <property type="project" value="InterPro"/>
</dbReference>
<dbReference type="InterPro" id="IPR006464">
    <property type="entry name" value="AcTrfase_RimI/Ard1"/>
</dbReference>
<reference evidence="7" key="1">
    <citation type="submission" date="2015-07" db="EMBL/GenBank/DDBJ databases">
        <title>Lactobacillus ginsenosidimutans/EMML 3141/ whole genome sequencing.</title>
        <authorList>
            <person name="Kim M.K."/>
            <person name="Im W.-T."/>
            <person name="Srinivasan S."/>
            <person name="Lee J.-J."/>
        </authorList>
    </citation>
    <scope>NUCLEOTIDE SEQUENCE [LARGE SCALE GENOMIC DNA]</scope>
    <source>
        <strain evidence="7">EMML 3041</strain>
    </source>
</reference>
<organism evidence="6 7">
    <name type="scientific">Companilactobacillus ginsenosidimutans</name>
    <dbReference type="NCBI Taxonomy" id="1007676"/>
    <lineage>
        <taxon>Bacteria</taxon>
        <taxon>Bacillati</taxon>
        <taxon>Bacillota</taxon>
        <taxon>Bacilli</taxon>
        <taxon>Lactobacillales</taxon>
        <taxon>Lactobacillaceae</taxon>
        <taxon>Companilactobacillus</taxon>
    </lineage>
</organism>
<evidence type="ECO:0000313" key="6">
    <source>
        <dbReference type="EMBL" id="AKP66950.1"/>
    </source>
</evidence>
<feature type="domain" description="N-acetyltransferase" evidence="5">
    <location>
        <begin position="32"/>
        <end position="178"/>
    </location>
</feature>
<dbReference type="PANTHER" id="PTHR43420">
    <property type="entry name" value="ACETYLTRANSFERASE"/>
    <property type="match status" value="1"/>
</dbReference>
<evidence type="ECO:0000256" key="1">
    <source>
        <dbReference type="ARBA" id="ARBA00005395"/>
    </source>
</evidence>
<dbReference type="KEGG" id="lgn:ABM34_04990"/>
<dbReference type="SUPFAM" id="SSF55729">
    <property type="entry name" value="Acyl-CoA N-acyltransferases (Nat)"/>
    <property type="match status" value="1"/>
</dbReference>
<comment type="similarity">
    <text evidence="1">Belongs to the acetyltransferase family. RimI subfamily.</text>
</comment>
<evidence type="ECO:0000313" key="7">
    <source>
        <dbReference type="Proteomes" id="UP000036106"/>
    </source>
</evidence>
<dbReference type="PROSITE" id="PS51186">
    <property type="entry name" value="GNAT"/>
    <property type="match status" value="1"/>
</dbReference>